<protein>
    <submittedName>
        <fullName evidence="2">Uncharacterized protein</fullName>
    </submittedName>
</protein>
<dbReference type="EMBL" id="SLWV01000048">
    <property type="protein sequence ID" value="TCO68099.1"/>
    <property type="molecule type" value="Genomic_DNA"/>
</dbReference>
<sequence>MKLKIWQEKLFFFLITVLVGVILAVTIGGPIVVVVMGAIPLLYHLSKTQHK</sequence>
<name>A0A4R2KD18_9FIRM</name>
<evidence type="ECO:0000313" key="3">
    <source>
        <dbReference type="Proteomes" id="UP000294919"/>
    </source>
</evidence>
<keyword evidence="1" id="KW-0812">Transmembrane</keyword>
<evidence type="ECO:0000256" key="1">
    <source>
        <dbReference type="SAM" id="Phobius"/>
    </source>
</evidence>
<feature type="transmembrane region" description="Helical" evidence="1">
    <location>
        <begin position="12"/>
        <end position="43"/>
    </location>
</feature>
<comment type="caution">
    <text evidence="2">The sequence shown here is derived from an EMBL/GenBank/DDBJ whole genome shotgun (WGS) entry which is preliminary data.</text>
</comment>
<accession>A0A4R2KD18</accession>
<proteinExistence type="predicted"/>
<reference evidence="2 3" key="1">
    <citation type="submission" date="2019-03" db="EMBL/GenBank/DDBJ databases">
        <title>Genomic Encyclopedia of Type Strains, Phase IV (KMG-IV): sequencing the most valuable type-strain genomes for metagenomic binning, comparative biology and taxonomic classification.</title>
        <authorList>
            <person name="Goeker M."/>
        </authorList>
    </citation>
    <scope>NUCLEOTIDE SEQUENCE [LARGE SCALE GENOMIC DNA]</scope>
    <source>
        <strain evidence="2 3">DSM 102940</strain>
    </source>
</reference>
<evidence type="ECO:0000313" key="2">
    <source>
        <dbReference type="EMBL" id="TCO68099.1"/>
    </source>
</evidence>
<dbReference type="Proteomes" id="UP000294919">
    <property type="component" value="Unassembled WGS sequence"/>
</dbReference>
<keyword evidence="3" id="KW-1185">Reference proteome</keyword>
<keyword evidence="1" id="KW-0472">Membrane</keyword>
<gene>
    <name evidence="2" type="ORF">EV214_14810</name>
</gene>
<keyword evidence="1" id="KW-1133">Transmembrane helix</keyword>
<dbReference type="RefSeq" id="WP_165916465.1">
    <property type="nucleotide sequence ID" value="NZ_SLWV01000048.1"/>
</dbReference>
<dbReference type="AlphaFoldDB" id="A0A4R2KD18"/>
<organism evidence="2 3">
    <name type="scientific">Marinisporobacter balticus</name>
    <dbReference type="NCBI Taxonomy" id="2018667"/>
    <lineage>
        <taxon>Bacteria</taxon>
        <taxon>Bacillati</taxon>
        <taxon>Bacillota</taxon>
        <taxon>Clostridia</taxon>
        <taxon>Peptostreptococcales</taxon>
        <taxon>Thermotaleaceae</taxon>
        <taxon>Marinisporobacter</taxon>
    </lineage>
</organism>